<keyword evidence="4" id="KW-0547">Nucleotide-binding</keyword>
<evidence type="ECO:0000256" key="5">
    <source>
        <dbReference type="ARBA" id="ARBA00022792"/>
    </source>
</evidence>
<feature type="region of interest" description="Disordered" evidence="12">
    <location>
        <begin position="317"/>
        <end position="336"/>
    </location>
</feature>
<dbReference type="Pfam" id="PF25426">
    <property type="entry name" value="AAA_lid_BCS1"/>
    <property type="match status" value="1"/>
</dbReference>
<keyword evidence="9" id="KW-0496">Mitochondrion</keyword>
<keyword evidence="6" id="KW-0378">Hydrolase</keyword>
<dbReference type="Gene3D" id="3.40.50.300">
    <property type="entry name" value="P-loop containing nucleotide triphosphate hydrolases"/>
    <property type="match status" value="1"/>
</dbReference>
<dbReference type="Pfam" id="PF08740">
    <property type="entry name" value="BCS1_N"/>
    <property type="match status" value="1"/>
</dbReference>
<evidence type="ECO:0000256" key="1">
    <source>
        <dbReference type="ARBA" id="ARBA00004434"/>
    </source>
</evidence>
<comment type="catalytic activity">
    <reaction evidence="11">
        <text>ATP + H2O = ADP + phosphate + H(+)</text>
        <dbReference type="Rhea" id="RHEA:13065"/>
        <dbReference type="ChEBI" id="CHEBI:15377"/>
        <dbReference type="ChEBI" id="CHEBI:15378"/>
        <dbReference type="ChEBI" id="CHEBI:30616"/>
        <dbReference type="ChEBI" id="CHEBI:43474"/>
        <dbReference type="ChEBI" id="CHEBI:456216"/>
    </reaction>
    <physiologicalReaction direction="left-to-right" evidence="11">
        <dbReference type="Rhea" id="RHEA:13066"/>
    </physiologicalReaction>
</comment>
<dbReference type="EMBL" id="CDPU01000120">
    <property type="protein sequence ID" value="CEO57656.1"/>
    <property type="molecule type" value="Genomic_DNA"/>
</dbReference>
<gene>
    <name evidence="15" type="ORF">BN869_000013714_1</name>
</gene>
<dbReference type="SMART" id="SM01024">
    <property type="entry name" value="BCS1_N"/>
    <property type="match status" value="1"/>
</dbReference>
<dbReference type="GO" id="GO:0005524">
    <property type="term" value="F:ATP binding"/>
    <property type="evidence" value="ECO:0007669"/>
    <property type="project" value="UniProtKB-KW"/>
</dbReference>
<evidence type="ECO:0000256" key="7">
    <source>
        <dbReference type="ARBA" id="ARBA00022840"/>
    </source>
</evidence>
<evidence type="ECO:0000256" key="2">
    <source>
        <dbReference type="ARBA" id="ARBA00007448"/>
    </source>
</evidence>
<accession>A0A0B7KS21</accession>
<evidence type="ECO:0000256" key="8">
    <source>
        <dbReference type="ARBA" id="ARBA00022989"/>
    </source>
</evidence>
<feature type="domain" description="AAA+ ATPase" evidence="13">
    <location>
        <begin position="250"/>
        <end position="389"/>
    </location>
</feature>
<feature type="domain" description="BCS1 N-terminal" evidence="14">
    <location>
        <begin position="48"/>
        <end position="217"/>
    </location>
</feature>
<dbReference type="Pfam" id="PF00004">
    <property type="entry name" value="AAA"/>
    <property type="match status" value="1"/>
</dbReference>
<evidence type="ECO:0000256" key="11">
    <source>
        <dbReference type="ARBA" id="ARBA00048778"/>
    </source>
</evidence>
<dbReference type="InterPro" id="IPR050747">
    <property type="entry name" value="Mitochondrial_chaperone_BCS1"/>
</dbReference>
<keyword evidence="10" id="KW-0472">Membrane</keyword>
<evidence type="ECO:0000259" key="13">
    <source>
        <dbReference type="SMART" id="SM00382"/>
    </source>
</evidence>
<organism evidence="15">
    <name type="scientific">Bionectria ochroleuca</name>
    <name type="common">Gliocladium roseum</name>
    <dbReference type="NCBI Taxonomy" id="29856"/>
    <lineage>
        <taxon>Eukaryota</taxon>
        <taxon>Fungi</taxon>
        <taxon>Dikarya</taxon>
        <taxon>Ascomycota</taxon>
        <taxon>Pezizomycotina</taxon>
        <taxon>Sordariomycetes</taxon>
        <taxon>Hypocreomycetidae</taxon>
        <taxon>Hypocreales</taxon>
        <taxon>Bionectriaceae</taxon>
        <taxon>Clonostachys</taxon>
    </lineage>
</organism>
<dbReference type="InterPro" id="IPR014851">
    <property type="entry name" value="BCS1_N"/>
</dbReference>
<keyword evidence="8" id="KW-1133">Transmembrane helix</keyword>
<dbReference type="GO" id="GO:0005743">
    <property type="term" value="C:mitochondrial inner membrane"/>
    <property type="evidence" value="ECO:0007669"/>
    <property type="project" value="UniProtKB-SubCell"/>
</dbReference>
<evidence type="ECO:0000256" key="10">
    <source>
        <dbReference type="ARBA" id="ARBA00023136"/>
    </source>
</evidence>
<evidence type="ECO:0000256" key="12">
    <source>
        <dbReference type="SAM" id="MobiDB-lite"/>
    </source>
</evidence>
<dbReference type="InterPro" id="IPR003959">
    <property type="entry name" value="ATPase_AAA_core"/>
</dbReference>
<proteinExistence type="inferred from homology"/>
<dbReference type="GO" id="GO:0016887">
    <property type="term" value="F:ATP hydrolysis activity"/>
    <property type="evidence" value="ECO:0007669"/>
    <property type="project" value="InterPro"/>
</dbReference>
<dbReference type="SMART" id="SM00382">
    <property type="entry name" value="AAA"/>
    <property type="match status" value="1"/>
</dbReference>
<dbReference type="AlphaFoldDB" id="A0A0B7KS21"/>
<comment type="subcellular location">
    <subcellularLocation>
        <location evidence="1">Mitochondrion inner membrane</location>
        <topology evidence="1">Single-pass membrane protein</topology>
    </subcellularLocation>
</comment>
<reference evidence="15" key="1">
    <citation type="submission" date="2015-01" db="EMBL/GenBank/DDBJ databases">
        <authorList>
            <person name="Durling Mikael"/>
        </authorList>
    </citation>
    <scope>NUCLEOTIDE SEQUENCE</scope>
</reference>
<evidence type="ECO:0000313" key="15">
    <source>
        <dbReference type="EMBL" id="CEO57656.1"/>
    </source>
</evidence>
<name>A0A0B7KS21_BIOOC</name>
<evidence type="ECO:0000256" key="6">
    <source>
        <dbReference type="ARBA" id="ARBA00022801"/>
    </source>
</evidence>
<dbReference type="InterPro" id="IPR027417">
    <property type="entry name" value="P-loop_NTPase"/>
</dbReference>
<keyword evidence="7" id="KW-0067">ATP-binding</keyword>
<evidence type="ECO:0008006" key="16">
    <source>
        <dbReference type="Google" id="ProtNLM"/>
    </source>
</evidence>
<dbReference type="InterPro" id="IPR057495">
    <property type="entry name" value="AAA_lid_BCS1"/>
</dbReference>
<sequence>MTLLGSQIPLEAGSQQLPMVELLIPGFAIISNAISQIFSGQLSGCTQILCLFVLVALSKPYLFQLRDWFLEFFQWTIHIRPYEETYNMVQGWILSHKSDRTARSVLVTMGARQNNEDSFNAYSKKPLSYLPWEGVFYFWYKKNLLMYRTTHTDLGFRIEEKVSISCISRSPSILKDFMSECHRQYLKTLRNKTIIYKNQGNNWKIDATVDTRPLSTVILNECLKETVVQDLTKFLDPETRRWYSDRRIPYKRGYLFYGPPGTGKTSFSVSIAGELDMNIYIFSIPNIDDRNLKDLFASLPERCIALLEDIDVIGAASPQHSNPSEPDNNRDIRSSPGGVSLSSVLNTLDGVSSQVNRIFILTTNHLHKLDKAIIRPGRVDMKAEFELASKSIAKAMFTYMLGGQENVDTEEQSEAFAGRVPDSKFSPAEIMNYLQRYRKAPAGAVENCGKWVDNLLQEKRMNK</sequence>
<evidence type="ECO:0000259" key="14">
    <source>
        <dbReference type="SMART" id="SM01024"/>
    </source>
</evidence>
<evidence type="ECO:0000256" key="3">
    <source>
        <dbReference type="ARBA" id="ARBA00022692"/>
    </source>
</evidence>
<keyword evidence="5" id="KW-0999">Mitochondrion inner membrane</keyword>
<dbReference type="PANTHER" id="PTHR23070">
    <property type="entry name" value="BCS1 AAA-TYPE ATPASE"/>
    <property type="match status" value="1"/>
</dbReference>
<evidence type="ECO:0000256" key="9">
    <source>
        <dbReference type="ARBA" id="ARBA00023128"/>
    </source>
</evidence>
<comment type="similarity">
    <text evidence="2">Belongs to the AAA ATPase family. BCS1 subfamily.</text>
</comment>
<protein>
    <recommendedName>
        <fullName evidence="16">AAA+ ATPase domain-containing protein</fullName>
    </recommendedName>
</protein>
<keyword evidence="3" id="KW-0812">Transmembrane</keyword>
<dbReference type="InterPro" id="IPR003593">
    <property type="entry name" value="AAA+_ATPase"/>
</dbReference>
<evidence type="ECO:0000256" key="4">
    <source>
        <dbReference type="ARBA" id="ARBA00022741"/>
    </source>
</evidence>
<dbReference type="SUPFAM" id="SSF52540">
    <property type="entry name" value="P-loop containing nucleoside triphosphate hydrolases"/>
    <property type="match status" value="1"/>
</dbReference>